<feature type="signal peptide" evidence="1">
    <location>
        <begin position="1"/>
        <end position="19"/>
    </location>
</feature>
<gene>
    <name evidence="2" type="ORF">NWE73_12015</name>
</gene>
<keyword evidence="1" id="KW-0732">Signal</keyword>
<reference evidence="2" key="1">
    <citation type="submission" date="2022-08" db="EMBL/GenBank/DDBJ databases">
        <title>Novel Bdellovibrio Species Isolated from Svalbard: Designation Bdellovibrio svalbardensis.</title>
        <authorList>
            <person name="Mitchell R.J."/>
            <person name="Choi S.Y."/>
        </authorList>
    </citation>
    <scope>NUCLEOTIDE SEQUENCE</scope>
    <source>
        <strain evidence="2">PAP01</strain>
    </source>
</reference>
<sequence length="369" mass="39167">MKKLLVLAALTMAAAPAMASKARLSSLGNASHLVDTQTLFVNPADLNYVGDFATLEMGDNKSTYSATDVTRAPKAEGGFVRTTSFGKVGAYLGHRNDTTTSFIDGVNVSTFAVGGANGTLMTEQNPLDLFYGNDFGGMKWGFDFHYSNAKNDTATVSQKANTMGLSAGVRTDVWNAYARLGLMGKTESDVAALQSPKLESKGLYKVGGGYWFDSIYAFANYEYAKGTATVSNADTDITKNQYEVGMVNNHKVEGGNFFYGISYLSNEVKQDSTTSKKTSTSGLPFLVGMELDAASWLTLRGSVKQTVIVGENKNETANTKSNLTNDTTVAVGAGLKWGKIELDGSLAGSTTGAVNGNSLLADASLTYMF</sequence>
<keyword evidence="3" id="KW-1185">Reference proteome</keyword>
<evidence type="ECO:0000313" key="2">
    <source>
        <dbReference type="EMBL" id="MDG0817097.1"/>
    </source>
</evidence>
<proteinExistence type="predicted"/>
<evidence type="ECO:0000256" key="1">
    <source>
        <dbReference type="SAM" id="SignalP"/>
    </source>
</evidence>
<protein>
    <recommendedName>
        <fullName evidence="4">Major outer membrane protein</fullName>
    </recommendedName>
</protein>
<feature type="chain" id="PRO_5045093568" description="Major outer membrane protein" evidence="1">
    <location>
        <begin position="20"/>
        <end position="369"/>
    </location>
</feature>
<dbReference type="EMBL" id="JANRMI010000003">
    <property type="protein sequence ID" value="MDG0817097.1"/>
    <property type="molecule type" value="Genomic_DNA"/>
</dbReference>
<evidence type="ECO:0008006" key="4">
    <source>
        <dbReference type="Google" id="ProtNLM"/>
    </source>
</evidence>
<organism evidence="2 3">
    <name type="scientific">Bdellovibrio svalbardensis</name>
    <dbReference type="NCBI Taxonomy" id="2972972"/>
    <lineage>
        <taxon>Bacteria</taxon>
        <taxon>Pseudomonadati</taxon>
        <taxon>Bdellovibrionota</taxon>
        <taxon>Bdellovibrionia</taxon>
        <taxon>Bdellovibrionales</taxon>
        <taxon>Pseudobdellovibrionaceae</taxon>
        <taxon>Bdellovibrio</taxon>
    </lineage>
</organism>
<evidence type="ECO:0000313" key="3">
    <source>
        <dbReference type="Proteomes" id="UP001152321"/>
    </source>
</evidence>
<comment type="caution">
    <text evidence="2">The sequence shown here is derived from an EMBL/GenBank/DDBJ whole genome shotgun (WGS) entry which is preliminary data.</text>
</comment>
<dbReference type="RefSeq" id="WP_277578573.1">
    <property type="nucleotide sequence ID" value="NZ_JANRMI010000003.1"/>
</dbReference>
<name>A0ABT6DKQ5_9BACT</name>
<dbReference type="Proteomes" id="UP001152321">
    <property type="component" value="Unassembled WGS sequence"/>
</dbReference>
<accession>A0ABT6DKQ5</accession>